<dbReference type="EMBL" id="CP029206">
    <property type="protein sequence ID" value="AWI51393.1"/>
    <property type="molecule type" value="Genomic_DNA"/>
</dbReference>
<dbReference type="AlphaFoldDB" id="A0A2U8FKD2"/>
<dbReference type="RefSeq" id="WP_108924242.1">
    <property type="nucleotide sequence ID" value="NZ_CP029206.1"/>
</dbReference>
<proteinExistence type="predicted"/>
<dbReference type="KEGG" id="apor:DDU33_07795"/>
<protein>
    <submittedName>
        <fullName evidence="1">Uncharacterized protein</fullName>
    </submittedName>
</protein>
<reference evidence="2" key="1">
    <citation type="submission" date="2018-05" db="EMBL/GenBank/DDBJ databases">
        <title>Complete genome sequence of Actinobacillus porcitonsillarum reference strain 9953L55 (CCUG 46996).</title>
        <authorList>
            <person name="Dona V."/>
            <person name="Perreten V."/>
        </authorList>
    </citation>
    <scope>NUCLEOTIDE SEQUENCE [LARGE SCALE GENOMIC DNA]</scope>
    <source>
        <strain evidence="2">9953L55</strain>
    </source>
</reference>
<organism evidence="1 2">
    <name type="scientific">Actinobacillus porcitonsillarum</name>
    <dbReference type="NCBI Taxonomy" id="189834"/>
    <lineage>
        <taxon>Bacteria</taxon>
        <taxon>Pseudomonadati</taxon>
        <taxon>Pseudomonadota</taxon>
        <taxon>Gammaproteobacteria</taxon>
        <taxon>Pasteurellales</taxon>
        <taxon>Pasteurellaceae</taxon>
        <taxon>Actinobacillus</taxon>
    </lineage>
</organism>
<name>A0A2U8FKD2_9PAST</name>
<keyword evidence="2" id="KW-1185">Reference proteome</keyword>
<evidence type="ECO:0000313" key="1">
    <source>
        <dbReference type="EMBL" id="AWI51393.1"/>
    </source>
</evidence>
<sequence length="68" mass="8025">MALIHINQYQIQKIDNRYQLSEKGVVIFDTANLDRALNKLFDVWKKENKEMLCDITKKADLKITITSR</sequence>
<dbReference type="Proteomes" id="UP000244920">
    <property type="component" value="Chromosome"/>
</dbReference>
<accession>A0A2U8FKD2</accession>
<gene>
    <name evidence="1" type="ORF">DDU33_07795</name>
</gene>
<evidence type="ECO:0000313" key="2">
    <source>
        <dbReference type="Proteomes" id="UP000244920"/>
    </source>
</evidence>